<reference evidence="1" key="2">
    <citation type="submission" date="2023-01" db="EMBL/GenBank/DDBJ databases">
        <authorList>
            <person name="Sun Q."/>
            <person name="Evtushenko L."/>
        </authorList>
    </citation>
    <scope>NUCLEOTIDE SEQUENCE</scope>
    <source>
        <strain evidence="1">VKM B-1499</strain>
    </source>
</reference>
<reference evidence="1" key="1">
    <citation type="journal article" date="2014" name="Int. J. Syst. Evol. Microbiol.">
        <title>Complete genome of a new Firmicutes species belonging to the dominant human colonic microbiota ('Ruminococcus bicirculans') reveals two chromosomes and a selective capacity to utilize plant glucans.</title>
        <authorList>
            <consortium name="NISC Comparative Sequencing Program"/>
            <person name="Wegmann U."/>
            <person name="Louis P."/>
            <person name="Goesmann A."/>
            <person name="Henrissat B."/>
            <person name="Duncan S.H."/>
            <person name="Flint H.J."/>
        </authorList>
    </citation>
    <scope>NUCLEOTIDE SEQUENCE</scope>
    <source>
        <strain evidence="1">VKM B-1499</strain>
    </source>
</reference>
<gene>
    <name evidence="1" type="primary">D</name>
    <name evidence="1" type="ORF">GCM10017620_25750</name>
</gene>
<accession>A0ABQ5TBT1</accession>
<dbReference type="EMBL" id="BSFD01000010">
    <property type="protein sequence ID" value="GLK49602.1"/>
    <property type="molecule type" value="Genomic_DNA"/>
</dbReference>
<evidence type="ECO:0000313" key="2">
    <source>
        <dbReference type="Proteomes" id="UP001143509"/>
    </source>
</evidence>
<keyword evidence="2" id="KW-1185">Reference proteome</keyword>
<proteinExistence type="predicted"/>
<protein>
    <submittedName>
        <fullName evidence="1">Phage late control protein</fullName>
    </submittedName>
</protein>
<dbReference type="Pfam" id="PF05954">
    <property type="entry name" value="Phage_GPD"/>
    <property type="match status" value="1"/>
</dbReference>
<dbReference type="SUPFAM" id="SSF69279">
    <property type="entry name" value="Phage tail proteins"/>
    <property type="match status" value="1"/>
</dbReference>
<organism evidence="1 2">
    <name type="scientific">Brevundimonas intermedia</name>
    <dbReference type="NCBI Taxonomy" id="74315"/>
    <lineage>
        <taxon>Bacteria</taxon>
        <taxon>Pseudomonadati</taxon>
        <taxon>Pseudomonadota</taxon>
        <taxon>Alphaproteobacteria</taxon>
        <taxon>Caulobacterales</taxon>
        <taxon>Caulobacteraceae</taxon>
        <taxon>Brevundimonas</taxon>
    </lineage>
</organism>
<evidence type="ECO:0000313" key="1">
    <source>
        <dbReference type="EMBL" id="GLK49602.1"/>
    </source>
</evidence>
<sequence>MSTSDGAAARYVHRRPVYDLVVDGQSINVAVNPRLESLSLTEKRGADADELEIILKDHDGKLAIPSAGAMITLKLGWLELRDGAVPQLVDKGSFKVDERCWSGTPDVLTIRAKSADLTRAFRTRRSQTWSNTTLGAVLNEIAARNALEAAVAADKASIVVDHLTQGRESDSALLARLGRLHDAVATVKAQKLLFASVGAGETAGGQPIPPATITRRKGDGCRWESAERENYSGVTVEYHDRGSAQRRQVTVGSATNPKKLGRTYASERSARRAAEAHQAKQKRKVAKFSITLAIGDPTLYPERKVTVSGFKPEIDHAEWLIVETSHRLDGAGGLKTSLQMELGAPPATTA</sequence>
<dbReference type="Proteomes" id="UP001143509">
    <property type="component" value="Unassembled WGS sequence"/>
</dbReference>
<dbReference type="RefSeq" id="WP_271165792.1">
    <property type="nucleotide sequence ID" value="NZ_BSFD01000010.1"/>
</dbReference>
<comment type="caution">
    <text evidence="1">The sequence shown here is derived from an EMBL/GenBank/DDBJ whole genome shotgun (WGS) entry which is preliminary data.</text>
</comment>
<name>A0ABQ5TBT1_9CAUL</name>